<feature type="chain" id="PRO_5019527949" evidence="2">
    <location>
        <begin position="29"/>
        <end position="289"/>
    </location>
</feature>
<dbReference type="PROSITE" id="PS50983">
    <property type="entry name" value="FE_B12_PBP"/>
    <property type="match status" value="1"/>
</dbReference>
<keyword evidence="1 2" id="KW-0732">Signal</keyword>
<gene>
    <name evidence="4" type="ORF">D1Z90_12780</name>
</gene>
<proteinExistence type="predicted"/>
<evidence type="ECO:0000313" key="5">
    <source>
        <dbReference type="Proteomes" id="UP000283255"/>
    </source>
</evidence>
<keyword evidence="5" id="KW-1185">Reference proteome</keyword>
<reference evidence="4 5" key="2">
    <citation type="submission" date="2019-01" db="EMBL/GenBank/DDBJ databases">
        <title>Motilimonas pumilus sp. nov., isolated from the gut of sea cucumber (Apostichopus japonicus).</title>
        <authorList>
            <person name="Wang F.-Q."/>
            <person name="Ren L.-H."/>
            <person name="Lin Y.-W."/>
            <person name="Sun G.-H."/>
            <person name="Du Z.-J."/>
            <person name="Zhao J.-X."/>
            <person name="Liu X.-J."/>
            <person name="Liu L.-J."/>
        </authorList>
    </citation>
    <scope>NUCLEOTIDE SEQUENCE [LARGE SCALE GENOMIC DNA]</scope>
    <source>
        <strain evidence="4 5">PLHSC7-2</strain>
    </source>
</reference>
<dbReference type="InterPro" id="IPR050902">
    <property type="entry name" value="ABC_Transporter_SBP"/>
</dbReference>
<dbReference type="OrthoDB" id="6495095at2"/>
<dbReference type="GO" id="GO:0071281">
    <property type="term" value="P:cellular response to iron ion"/>
    <property type="evidence" value="ECO:0007669"/>
    <property type="project" value="TreeGrafter"/>
</dbReference>
<name>A0A418YDC4_9GAMM</name>
<evidence type="ECO:0000259" key="3">
    <source>
        <dbReference type="PROSITE" id="PS50983"/>
    </source>
</evidence>
<dbReference type="EMBL" id="QZCH01000016">
    <property type="protein sequence ID" value="RJG42533.1"/>
    <property type="molecule type" value="Genomic_DNA"/>
</dbReference>
<dbReference type="RefSeq" id="WP_119911159.1">
    <property type="nucleotide sequence ID" value="NZ_QZCH01000016.1"/>
</dbReference>
<dbReference type="PANTHER" id="PTHR30535:SF34">
    <property type="entry name" value="MOLYBDATE-BINDING PROTEIN MOLA"/>
    <property type="match status" value="1"/>
</dbReference>
<dbReference type="CDD" id="cd01144">
    <property type="entry name" value="BtuF"/>
    <property type="match status" value="1"/>
</dbReference>
<evidence type="ECO:0000256" key="2">
    <source>
        <dbReference type="SAM" id="SignalP"/>
    </source>
</evidence>
<dbReference type="NCBIfam" id="NF038402">
    <property type="entry name" value="TroA_like"/>
    <property type="match status" value="1"/>
</dbReference>
<dbReference type="SUPFAM" id="SSF53807">
    <property type="entry name" value="Helical backbone' metal receptor"/>
    <property type="match status" value="1"/>
</dbReference>
<feature type="domain" description="Fe/B12 periplasmic-binding" evidence="3">
    <location>
        <begin position="35"/>
        <end position="286"/>
    </location>
</feature>
<accession>A0A418YDC4</accession>
<dbReference type="InterPro" id="IPR054828">
    <property type="entry name" value="Vit_B12_bind_prot"/>
</dbReference>
<dbReference type="Proteomes" id="UP000283255">
    <property type="component" value="Unassembled WGS sequence"/>
</dbReference>
<sequence length="289" mass="32154">MLAFENWTSRICSSIVFLLIGLSGHASATEQKDQRVVTLSPHAVEMLYAIDAGHMIVGTTMFSDYPASAKEIPVVGGYSAINVEAIIALKPDLIVTWQSGNPDKQIKQLAQFGVNTYDSDPQILADVADDILALGKLVGREAQAARFAATYLDKLTELRLQHQDATPVSVFYQLWPKPLRSVAQGSWIQQTLAMCGADNIFATAPAHYPLVNLETIITADPEVIFVTDETGQPEYAWWQQWPNLRVVKSDQVFELNSSWLHRAGPRSLLGVEQVCQYLDEVRQRQQLKL</sequence>
<dbReference type="Pfam" id="PF01497">
    <property type="entry name" value="Peripla_BP_2"/>
    <property type="match status" value="1"/>
</dbReference>
<dbReference type="AlphaFoldDB" id="A0A418YDC4"/>
<reference evidence="4 5" key="1">
    <citation type="submission" date="2018-09" db="EMBL/GenBank/DDBJ databases">
        <authorList>
            <person name="Wang F."/>
        </authorList>
    </citation>
    <scope>NUCLEOTIDE SEQUENCE [LARGE SCALE GENOMIC DNA]</scope>
    <source>
        <strain evidence="4 5">PLHSC7-2</strain>
    </source>
</reference>
<organism evidence="4 5">
    <name type="scientific">Motilimonas pumila</name>
    <dbReference type="NCBI Taxonomy" id="2303987"/>
    <lineage>
        <taxon>Bacteria</taxon>
        <taxon>Pseudomonadati</taxon>
        <taxon>Pseudomonadota</taxon>
        <taxon>Gammaproteobacteria</taxon>
        <taxon>Alteromonadales</taxon>
        <taxon>Alteromonadales genera incertae sedis</taxon>
        <taxon>Motilimonas</taxon>
    </lineage>
</organism>
<dbReference type="PANTHER" id="PTHR30535">
    <property type="entry name" value="VITAMIN B12-BINDING PROTEIN"/>
    <property type="match status" value="1"/>
</dbReference>
<comment type="caution">
    <text evidence="4">The sequence shown here is derived from an EMBL/GenBank/DDBJ whole genome shotgun (WGS) entry which is preliminary data.</text>
</comment>
<dbReference type="InterPro" id="IPR002491">
    <property type="entry name" value="ABC_transptr_periplasmic_BD"/>
</dbReference>
<evidence type="ECO:0000313" key="4">
    <source>
        <dbReference type="EMBL" id="RJG42533.1"/>
    </source>
</evidence>
<feature type="signal peptide" evidence="2">
    <location>
        <begin position="1"/>
        <end position="28"/>
    </location>
</feature>
<evidence type="ECO:0000256" key="1">
    <source>
        <dbReference type="ARBA" id="ARBA00022729"/>
    </source>
</evidence>
<protein>
    <submittedName>
        <fullName evidence="4">Cobalamin-binding protein</fullName>
    </submittedName>
</protein>
<dbReference type="Gene3D" id="3.40.50.1980">
    <property type="entry name" value="Nitrogenase molybdenum iron protein domain"/>
    <property type="match status" value="2"/>
</dbReference>